<dbReference type="Proteomes" id="UP000663829">
    <property type="component" value="Unassembled WGS sequence"/>
</dbReference>
<protein>
    <submittedName>
        <fullName evidence="3">Uncharacterized protein</fullName>
    </submittedName>
</protein>
<evidence type="ECO:0000313" key="5">
    <source>
        <dbReference type="EMBL" id="CAF3649755.1"/>
    </source>
</evidence>
<sequence>MTEPNNNKNNNADLQPPPPPYLSAVYKIEDIYSRHGYDAPPPSYIEQYPYIDQHSNYPGPPDNQIPGTNTNIITLSLPPPSMSVPAMKKLRMYLAVNGIITVLFGITAIGLQIGLLASNVIVYYYYGFWAGALVLGVGFSTLAMISRTRTIVPEKLFSAFVWQMVFVAVVFAFAIMIVATDMCRSDKNINDTVYSCKKSSKIINGLLITVFALTLLQAIINTVVARFIKRKAQLNAAHIILQNSRQT</sequence>
<dbReference type="OrthoDB" id="10029961at2759"/>
<proteinExistence type="predicted"/>
<dbReference type="AlphaFoldDB" id="A0A813X9G3"/>
<keyword evidence="6" id="KW-1185">Reference proteome</keyword>
<name>A0A813X9G3_9BILA</name>
<feature type="transmembrane region" description="Helical" evidence="1">
    <location>
        <begin position="202"/>
        <end position="224"/>
    </location>
</feature>
<dbReference type="Proteomes" id="UP000682733">
    <property type="component" value="Unassembled WGS sequence"/>
</dbReference>
<gene>
    <name evidence="3" type="ORF">GPM918_LOCUS6643</name>
    <name evidence="2" type="ORF">OVA965_LOCUS7295</name>
    <name evidence="5" type="ORF">SRO942_LOCUS6643</name>
    <name evidence="4" type="ORF">TMI583_LOCUS7291</name>
</gene>
<keyword evidence="1" id="KW-1133">Transmembrane helix</keyword>
<keyword evidence="1" id="KW-0472">Membrane</keyword>
<dbReference type="Proteomes" id="UP000681722">
    <property type="component" value="Unassembled WGS sequence"/>
</dbReference>
<evidence type="ECO:0000313" key="6">
    <source>
        <dbReference type="Proteomes" id="UP000663829"/>
    </source>
</evidence>
<dbReference type="EMBL" id="CAJOBA010002302">
    <property type="protein sequence ID" value="CAF3639206.1"/>
    <property type="molecule type" value="Genomic_DNA"/>
</dbReference>
<dbReference type="EMBL" id="CAJNOK010002302">
    <property type="protein sequence ID" value="CAF0854079.1"/>
    <property type="molecule type" value="Genomic_DNA"/>
</dbReference>
<dbReference type="EMBL" id="CAJOBC010001035">
    <property type="protein sequence ID" value="CAF3649755.1"/>
    <property type="molecule type" value="Genomic_DNA"/>
</dbReference>
<feature type="transmembrane region" description="Helical" evidence="1">
    <location>
        <begin position="157"/>
        <end position="182"/>
    </location>
</feature>
<evidence type="ECO:0000313" key="4">
    <source>
        <dbReference type="EMBL" id="CAF3639206.1"/>
    </source>
</evidence>
<evidence type="ECO:0000313" key="3">
    <source>
        <dbReference type="EMBL" id="CAF0862101.1"/>
    </source>
</evidence>
<organism evidence="3 6">
    <name type="scientific">Didymodactylos carnosus</name>
    <dbReference type="NCBI Taxonomy" id="1234261"/>
    <lineage>
        <taxon>Eukaryota</taxon>
        <taxon>Metazoa</taxon>
        <taxon>Spiralia</taxon>
        <taxon>Gnathifera</taxon>
        <taxon>Rotifera</taxon>
        <taxon>Eurotatoria</taxon>
        <taxon>Bdelloidea</taxon>
        <taxon>Philodinida</taxon>
        <taxon>Philodinidae</taxon>
        <taxon>Didymodactylos</taxon>
    </lineage>
</organism>
<reference evidence="3" key="1">
    <citation type="submission" date="2021-02" db="EMBL/GenBank/DDBJ databases">
        <authorList>
            <person name="Nowell W R."/>
        </authorList>
    </citation>
    <scope>NUCLEOTIDE SEQUENCE</scope>
</reference>
<accession>A0A813X9G3</accession>
<evidence type="ECO:0000313" key="2">
    <source>
        <dbReference type="EMBL" id="CAF0854079.1"/>
    </source>
</evidence>
<feature type="transmembrane region" description="Helical" evidence="1">
    <location>
        <begin position="123"/>
        <end position="145"/>
    </location>
</feature>
<feature type="transmembrane region" description="Helical" evidence="1">
    <location>
        <begin position="92"/>
        <end position="117"/>
    </location>
</feature>
<comment type="caution">
    <text evidence="3">The sequence shown here is derived from an EMBL/GenBank/DDBJ whole genome shotgun (WGS) entry which is preliminary data.</text>
</comment>
<dbReference type="EMBL" id="CAJNOQ010001035">
    <property type="protein sequence ID" value="CAF0862101.1"/>
    <property type="molecule type" value="Genomic_DNA"/>
</dbReference>
<evidence type="ECO:0000256" key="1">
    <source>
        <dbReference type="SAM" id="Phobius"/>
    </source>
</evidence>
<dbReference type="Proteomes" id="UP000677228">
    <property type="component" value="Unassembled WGS sequence"/>
</dbReference>
<keyword evidence="1" id="KW-0812">Transmembrane</keyword>